<dbReference type="GeneID" id="14910592"/>
<dbReference type="PANTHER" id="PTHR23074:SF17">
    <property type="entry name" value="FIDGETIN-LIKE PROTEIN 1"/>
    <property type="match status" value="1"/>
</dbReference>
<dbReference type="InterPro" id="IPR003959">
    <property type="entry name" value="ATPase_AAA_core"/>
</dbReference>
<dbReference type="InterPro" id="IPR050304">
    <property type="entry name" value="MT-severing_AAA_ATPase"/>
</dbReference>
<keyword evidence="7" id="KW-1133">Transmembrane helix</keyword>
<dbReference type="SMART" id="SM00382">
    <property type="entry name" value="AAA"/>
    <property type="match status" value="1"/>
</dbReference>
<evidence type="ECO:0000256" key="5">
    <source>
        <dbReference type="ARBA" id="ARBA00022840"/>
    </source>
</evidence>
<feature type="transmembrane region" description="Helical" evidence="7">
    <location>
        <begin position="159"/>
        <end position="178"/>
    </location>
</feature>
<feature type="transmembrane region" description="Helical" evidence="7">
    <location>
        <begin position="129"/>
        <end position="147"/>
    </location>
</feature>
<dbReference type="InParanoid" id="G0QK53"/>
<keyword evidence="3" id="KW-0963">Cytoplasm</keyword>
<dbReference type="GO" id="GO:0016887">
    <property type="term" value="F:ATP hydrolysis activity"/>
    <property type="evidence" value="ECO:0007669"/>
    <property type="project" value="InterPro"/>
</dbReference>
<dbReference type="PROSITE" id="PS00674">
    <property type="entry name" value="AAA"/>
    <property type="match status" value="1"/>
</dbReference>
<evidence type="ECO:0000313" key="9">
    <source>
        <dbReference type="EMBL" id="EGR34399.1"/>
    </source>
</evidence>
<dbReference type="EMBL" id="GL983130">
    <property type="protein sequence ID" value="EGR34399.1"/>
    <property type="molecule type" value="Genomic_DNA"/>
</dbReference>
<evidence type="ECO:0000256" key="3">
    <source>
        <dbReference type="ARBA" id="ARBA00022490"/>
    </source>
</evidence>
<keyword evidence="5 6" id="KW-0067">ATP-binding</keyword>
<dbReference type="RefSeq" id="XP_004039703.1">
    <property type="nucleotide sequence ID" value="XM_004039655.1"/>
</dbReference>
<keyword evidence="7" id="KW-0812">Transmembrane</keyword>
<keyword evidence="7" id="KW-0472">Membrane</keyword>
<dbReference type="STRING" id="857967.G0QK53"/>
<comment type="similarity">
    <text evidence="2 6">Belongs to the AAA ATPase family.</text>
</comment>
<dbReference type="FunFam" id="1.10.8.60:FF:000022">
    <property type="entry name" value="Fidgetin like 1"/>
    <property type="match status" value="1"/>
</dbReference>
<feature type="transmembrane region" description="Helical" evidence="7">
    <location>
        <begin position="38"/>
        <end position="61"/>
    </location>
</feature>
<evidence type="ECO:0000256" key="6">
    <source>
        <dbReference type="RuleBase" id="RU003651"/>
    </source>
</evidence>
<dbReference type="SUPFAM" id="SSF103473">
    <property type="entry name" value="MFS general substrate transporter"/>
    <property type="match status" value="1"/>
</dbReference>
<evidence type="ECO:0000259" key="8">
    <source>
        <dbReference type="SMART" id="SM00382"/>
    </source>
</evidence>
<dbReference type="GO" id="GO:0005737">
    <property type="term" value="C:cytoplasm"/>
    <property type="evidence" value="ECO:0007669"/>
    <property type="project" value="UniProtKB-SubCell"/>
</dbReference>
<proteinExistence type="inferred from homology"/>
<keyword evidence="4 6" id="KW-0547">Nucleotide-binding</keyword>
<reference evidence="9 10" key="1">
    <citation type="submission" date="2011-07" db="EMBL/GenBank/DDBJ databases">
        <authorList>
            <person name="Coyne R."/>
            <person name="Brami D."/>
            <person name="Johnson J."/>
            <person name="Hostetler J."/>
            <person name="Hannick L."/>
            <person name="Clark T."/>
            <person name="Cassidy-Hanley D."/>
            <person name="Inman J."/>
        </authorList>
    </citation>
    <scope>NUCLEOTIDE SEQUENCE [LARGE SCALE GENOMIC DNA]</scope>
    <source>
        <strain evidence="9 10">G5</strain>
    </source>
</reference>
<dbReference type="Gene3D" id="1.10.8.60">
    <property type="match status" value="1"/>
</dbReference>
<dbReference type="InterPro" id="IPR036259">
    <property type="entry name" value="MFS_trans_sf"/>
</dbReference>
<evidence type="ECO:0000256" key="4">
    <source>
        <dbReference type="ARBA" id="ARBA00022741"/>
    </source>
</evidence>
<feature type="transmembrane region" description="Helical" evidence="7">
    <location>
        <begin position="73"/>
        <end position="93"/>
    </location>
</feature>
<dbReference type="InterPro" id="IPR003960">
    <property type="entry name" value="ATPase_AAA_CS"/>
</dbReference>
<dbReference type="Pfam" id="PF00004">
    <property type="entry name" value="AAA"/>
    <property type="match status" value="1"/>
</dbReference>
<sequence length="604" mass="69224">MQKNVQKQITSEQNENILNLSDMAENEELIKHDIEQPILHGLIHTITFSGFFHSISLNLITTLMSYSHSQYHILLFSLGGIFGLVLSYGLTLNTSKRTIIQLSDFMYLLGILSTFITYSYYYICSFFLGFSMGLCIFALLLDIKEIIPHSSYLAKHMSLYQIYFCIGLMASQLVKLNLQNVYEADQKSTFDVHSFDRGQIAFLLTSMGLIIIRFILLSTKFRMSTPFEIIRFHQSKSKFQTSVHKMYNVENEVHLRENLVHKYKKEYIKSERQNNPRFWKQVLEGFLLCFFQQACGCQIFMNTQELSIEDIKNKVQTPGQTWLVSITGLCSLIAGLQEVKSTLKECIIYPSLRPDIFQGIRAPPRGILLYGPPGNGKTLIAKAVATECKAVFFNLSASSIVSKYMGEGEKLIKALFECAYINQPSIIFIDEIDSILKQRSENEHEASRRIKTEFLIQLDGANTSDQDRITIIAATNCPEQIDSAAFRRFTKRILINVPDIEARIQLIQLNLKGTQHTLNEKQIQELSKQLQGYSCSDIKALVKEACMAPLRKFDQNNLISIQIEQIDKVSLQDMQKAMQTVPPSLQKKELEYFQNLNKKFNQLI</sequence>
<dbReference type="InterPro" id="IPR003593">
    <property type="entry name" value="AAA+_ATPase"/>
</dbReference>
<dbReference type="Pfam" id="PF17862">
    <property type="entry name" value="AAA_lid_3"/>
    <property type="match status" value="1"/>
</dbReference>
<feature type="transmembrane region" description="Helical" evidence="7">
    <location>
        <begin position="198"/>
        <end position="216"/>
    </location>
</feature>
<dbReference type="Gene3D" id="1.20.1250.20">
    <property type="entry name" value="MFS general substrate transporter like domains"/>
    <property type="match status" value="1"/>
</dbReference>
<comment type="subcellular location">
    <subcellularLocation>
        <location evidence="1">Cytoplasm</location>
    </subcellularLocation>
</comment>
<evidence type="ECO:0000256" key="1">
    <source>
        <dbReference type="ARBA" id="ARBA00004496"/>
    </source>
</evidence>
<dbReference type="InterPro" id="IPR041569">
    <property type="entry name" value="AAA_lid_3"/>
</dbReference>
<gene>
    <name evidence="9" type="ORF">IMG5_013160</name>
</gene>
<name>G0QK53_ICHMU</name>
<dbReference type="Proteomes" id="UP000008983">
    <property type="component" value="Unassembled WGS sequence"/>
</dbReference>
<evidence type="ECO:0000256" key="7">
    <source>
        <dbReference type="SAM" id="Phobius"/>
    </source>
</evidence>
<dbReference type="AlphaFoldDB" id="G0QK53"/>
<protein>
    <recommendedName>
        <fullName evidence="8">AAA+ ATPase domain-containing protein</fullName>
    </recommendedName>
</protein>
<dbReference type="OrthoDB" id="29072at2759"/>
<dbReference type="GO" id="GO:0005524">
    <property type="term" value="F:ATP binding"/>
    <property type="evidence" value="ECO:0007669"/>
    <property type="project" value="UniProtKB-KW"/>
</dbReference>
<dbReference type="SUPFAM" id="SSF52540">
    <property type="entry name" value="P-loop containing nucleoside triphosphate hydrolases"/>
    <property type="match status" value="1"/>
</dbReference>
<dbReference type="FunFam" id="3.40.50.300:FF:001054">
    <property type="entry name" value="ATPase, AAA family, putative"/>
    <property type="match status" value="1"/>
</dbReference>
<dbReference type="Gene3D" id="3.40.50.300">
    <property type="entry name" value="P-loop containing nucleotide triphosphate hydrolases"/>
    <property type="match status" value="1"/>
</dbReference>
<dbReference type="eggNOG" id="KOG0740">
    <property type="taxonomic scope" value="Eukaryota"/>
</dbReference>
<dbReference type="PANTHER" id="PTHR23074">
    <property type="entry name" value="AAA DOMAIN-CONTAINING"/>
    <property type="match status" value="1"/>
</dbReference>
<keyword evidence="10" id="KW-1185">Reference proteome</keyword>
<feature type="domain" description="AAA+ ATPase" evidence="8">
    <location>
        <begin position="363"/>
        <end position="499"/>
    </location>
</feature>
<evidence type="ECO:0000313" key="10">
    <source>
        <dbReference type="Proteomes" id="UP000008983"/>
    </source>
</evidence>
<dbReference type="CDD" id="cd19509">
    <property type="entry name" value="RecA-like_VPS4-like"/>
    <property type="match status" value="1"/>
</dbReference>
<accession>G0QK53</accession>
<evidence type="ECO:0000256" key="2">
    <source>
        <dbReference type="ARBA" id="ARBA00006914"/>
    </source>
</evidence>
<dbReference type="InterPro" id="IPR027417">
    <property type="entry name" value="P-loop_NTPase"/>
</dbReference>
<organism evidence="9 10">
    <name type="scientific">Ichthyophthirius multifiliis</name>
    <name type="common">White spot disease agent</name>
    <name type="synonym">Ich</name>
    <dbReference type="NCBI Taxonomy" id="5932"/>
    <lineage>
        <taxon>Eukaryota</taxon>
        <taxon>Sar</taxon>
        <taxon>Alveolata</taxon>
        <taxon>Ciliophora</taxon>
        <taxon>Intramacronucleata</taxon>
        <taxon>Oligohymenophorea</taxon>
        <taxon>Hymenostomatida</taxon>
        <taxon>Ophryoglenina</taxon>
        <taxon>Ichthyophthirius</taxon>
    </lineage>
</organism>